<dbReference type="AlphaFoldDB" id="C0NCU8"/>
<dbReference type="VEuPathDB" id="FungiDB:I7I50_02953"/>
<evidence type="ECO:0000313" key="2">
    <source>
        <dbReference type="Proteomes" id="UP000001631"/>
    </source>
</evidence>
<keyword evidence="2" id="KW-1185">Reference proteome</keyword>
<sequence length="145" mass="15939">METKTLYSIVTKAGERTAIIFAGKIIASGDRFSIWNEILACNTAQLGTFNGSGVDSNLLIVLLEDNEHCISTKRGPVQILVQSKPGFDSNCAESMPFEGRLKVWAGRGQLDLLVRVSQGGERQRGELKCLPTLFFFKSAPWQGDM</sequence>
<dbReference type="EMBL" id="GG663363">
    <property type="protein sequence ID" value="EEH11489.1"/>
    <property type="molecule type" value="Genomic_DNA"/>
</dbReference>
<gene>
    <name evidence="1" type="ORF">HCBG_00944</name>
</gene>
<name>C0NCU8_AJECG</name>
<dbReference type="InParanoid" id="C0NCU8"/>
<proteinExistence type="predicted"/>
<protein>
    <submittedName>
        <fullName evidence="1">Uncharacterized protein</fullName>
    </submittedName>
</protein>
<organism evidence="1 2">
    <name type="scientific">Ajellomyces capsulatus (strain G186AR / H82 / ATCC MYA-2454 / RMSCC 2432)</name>
    <name type="common">Darling's disease fungus</name>
    <name type="synonym">Histoplasma capsulatum</name>
    <dbReference type="NCBI Taxonomy" id="447093"/>
    <lineage>
        <taxon>Eukaryota</taxon>
        <taxon>Fungi</taxon>
        <taxon>Dikarya</taxon>
        <taxon>Ascomycota</taxon>
        <taxon>Pezizomycotina</taxon>
        <taxon>Eurotiomycetes</taxon>
        <taxon>Eurotiomycetidae</taxon>
        <taxon>Onygenales</taxon>
        <taxon>Ajellomycetaceae</taxon>
        <taxon>Histoplasma</taxon>
    </lineage>
</organism>
<evidence type="ECO:0000313" key="1">
    <source>
        <dbReference type="EMBL" id="EEH11489.1"/>
    </source>
</evidence>
<dbReference type="HOGENOM" id="CLU_1786344_0_0_1"/>
<reference evidence="1" key="1">
    <citation type="submission" date="2009-02" db="EMBL/GenBank/DDBJ databases">
        <title>The Genome Sequence of Ajellomyces capsulatus strain G186AR.</title>
        <authorList>
            <consortium name="The Broad Institute Genome Sequencing Platform"/>
            <person name="Champion M."/>
            <person name="Cuomo C."/>
            <person name="Ma L.-J."/>
            <person name="Henn M.R."/>
            <person name="Sil A."/>
            <person name="Goldman B."/>
            <person name="Young S.K."/>
            <person name="Kodira C.D."/>
            <person name="Zeng Q."/>
            <person name="Koehrsen M."/>
            <person name="Alvarado L."/>
            <person name="Berlin A."/>
            <person name="Borenstein D."/>
            <person name="Chen Z."/>
            <person name="Engels R."/>
            <person name="Freedman E."/>
            <person name="Gellesch M."/>
            <person name="Goldberg J."/>
            <person name="Griggs A."/>
            <person name="Gujja S."/>
            <person name="Heiman D."/>
            <person name="Hepburn T."/>
            <person name="Howarth C."/>
            <person name="Jen D."/>
            <person name="Larson L."/>
            <person name="Lewis B."/>
            <person name="Mehta T."/>
            <person name="Park D."/>
            <person name="Pearson M."/>
            <person name="Roberts A."/>
            <person name="Saif S."/>
            <person name="Shea T."/>
            <person name="Shenoy N."/>
            <person name="Sisk P."/>
            <person name="Stolte C."/>
            <person name="Sykes S."/>
            <person name="Walk T."/>
            <person name="White J."/>
            <person name="Yandava C."/>
            <person name="Klein B."/>
            <person name="McEwen J.G."/>
            <person name="Puccia R."/>
            <person name="Goldman G.H."/>
            <person name="Felipe M.S."/>
            <person name="Nino-Vega G."/>
            <person name="San-Blas G."/>
            <person name="Taylor J."/>
            <person name="Mendoza L."/>
            <person name="Galagan J."/>
            <person name="Nusbaum C."/>
            <person name="Birren B."/>
        </authorList>
    </citation>
    <scope>NUCLEOTIDE SEQUENCE</scope>
    <source>
        <strain evidence="1">G186AR</strain>
    </source>
</reference>
<dbReference type="RefSeq" id="XP_045291969.1">
    <property type="nucleotide sequence ID" value="XM_045427994.1"/>
</dbReference>
<dbReference type="GeneID" id="69033961"/>
<dbReference type="Proteomes" id="UP000001631">
    <property type="component" value="Unassembled WGS sequence"/>
</dbReference>
<accession>C0NCU8</accession>